<dbReference type="InterPro" id="IPR013837">
    <property type="entry name" value="ATP_synth_F0_suB"/>
</dbReference>
<dbReference type="Proteomes" id="UP000398389">
    <property type="component" value="Unassembled WGS sequence"/>
</dbReference>
<keyword evidence="10" id="KW-1185">Reference proteome</keyword>
<keyword evidence="4 8" id="KW-0999">Mitochondrion inner membrane</keyword>
<keyword evidence="7 8" id="KW-0472">Membrane</keyword>
<keyword evidence="1 8" id="KW-0813">Transport</keyword>
<evidence type="ECO:0000256" key="4">
    <source>
        <dbReference type="ARBA" id="ARBA00022792"/>
    </source>
</evidence>
<proteinExistence type="inferred from homology"/>
<dbReference type="SUPFAM" id="SSF161060">
    <property type="entry name" value="ATP synthase B chain-like"/>
    <property type="match status" value="1"/>
</dbReference>
<comment type="subunit">
    <text evidence="8">F-type ATPases have 2 components, CF(1) - the catalytic core - and CF(0) - the membrane proton channel. In yeast, the dimeric form of ATP synthase consists of 17 polypeptides: alpha, beta, gamma, delta, epsilon, 4 (B), 5 (OSCP), 6 (A), 8, 9 (C), d, E (Tim11), f, g, h, i/j and k.</text>
</comment>
<evidence type="ECO:0000256" key="8">
    <source>
        <dbReference type="RuleBase" id="RU368017"/>
    </source>
</evidence>
<dbReference type="InterPro" id="IPR008688">
    <property type="entry name" value="ATP_synth_Bsub_B/MI25"/>
</dbReference>
<evidence type="ECO:0000256" key="2">
    <source>
        <dbReference type="ARBA" id="ARBA00022547"/>
    </source>
</evidence>
<protein>
    <recommendedName>
        <fullName evidence="8">ATP synthase subunit 4</fullName>
    </recommendedName>
</protein>
<keyword evidence="2 8" id="KW-0138">CF(0)</keyword>
<evidence type="ECO:0000313" key="10">
    <source>
        <dbReference type="Proteomes" id="UP000398389"/>
    </source>
</evidence>
<comment type="function">
    <text evidence="8">Subunit b, of the mitochondrial membrane ATP synthase complex (F(1)F(0) ATP synthase or Complex V) that produces ATP from ADP in the presence of a proton gradient across the membrane which is generated by electron transport complexes of the respiratory chain. ATP synthase complex consist of a soluble F(1) head domain - the catalytic core - and a membrane F(1) domain - the membrane proton channel. These two domains are linked by a central stalk rotating inside the F(1) region and a stationary peripheral stalk. During catalysis, ATP synthesis in the catalytic domain of F(1) is coupled via a rotary mechanism of the central stalk subunits to proton translocation. In vivo, can only synthesize ATP although its ATP hydrolase activity can be activated artificially in vitro. Part of the complex F(0) domain. Part of the complex F(0) domain and the peripheric stalk, which acts as a stator to hold the catalytic alpha(3)beta(3) subcomplex and subunit a/ATP6 static relative to the rotary elements.</text>
</comment>
<dbReference type="Pfam" id="PF05405">
    <property type="entry name" value="Mt_ATP-synt_B"/>
    <property type="match status" value="1"/>
</dbReference>
<dbReference type="GO" id="GO:0045259">
    <property type="term" value="C:proton-transporting ATP synthase complex"/>
    <property type="evidence" value="ECO:0007669"/>
    <property type="project" value="UniProtKB-KW"/>
</dbReference>
<keyword evidence="6 8" id="KW-0496">Mitochondrion</keyword>
<dbReference type="EMBL" id="CABVLU010000002">
    <property type="protein sequence ID" value="VVT51402.1"/>
    <property type="molecule type" value="Genomic_DNA"/>
</dbReference>
<accession>A0A5E8BKF8</accession>
<dbReference type="Gene3D" id="1.20.5.2210">
    <property type="match status" value="1"/>
</dbReference>
<keyword evidence="5 8" id="KW-0406">Ion transport</keyword>
<dbReference type="PANTHER" id="PTHR12733:SF3">
    <property type="entry name" value="ATP SYNTHASE F(0) COMPLEX SUBUNIT B1, MITOCHONDRIAL"/>
    <property type="match status" value="1"/>
</dbReference>
<dbReference type="FunFam" id="1.20.5.2210:FF:000002">
    <property type="entry name" value="ATP synthase subunit 4 mitochondrial"/>
    <property type="match status" value="1"/>
</dbReference>
<evidence type="ECO:0000313" key="9">
    <source>
        <dbReference type="EMBL" id="VVT51402.1"/>
    </source>
</evidence>
<dbReference type="OrthoDB" id="67388at2759"/>
<gene>
    <name evidence="9" type="ORF">SAPINGB_P003084</name>
</gene>
<evidence type="ECO:0000256" key="1">
    <source>
        <dbReference type="ARBA" id="ARBA00022448"/>
    </source>
</evidence>
<dbReference type="RefSeq" id="XP_031853693.1">
    <property type="nucleotide sequence ID" value="XM_031997802.1"/>
</dbReference>
<name>A0A5E8BKF8_9ASCO</name>
<dbReference type="PANTHER" id="PTHR12733">
    <property type="entry name" value="MITOCHONDRIAL ATP SYNTHASE B CHAIN"/>
    <property type="match status" value="1"/>
</dbReference>
<dbReference type="GeneID" id="43581902"/>
<reference evidence="9 10" key="1">
    <citation type="submission" date="2019-09" db="EMBL/GenBank/DDBJ databases">
        <authorList>
            <person name="Brejova B."/>
        </authorList>
    </citation>
    <scope>NUCLEOTIDE SEQUENCE [LARGE SCALE GENOMIC DNA]</scope>
</reference>
<keyword evidence="3 8" id="KW-0375">Hydrogen ion transport</keyword>
<dbReference type="AlphaFoldDB" id="A0A5E8BKF8"/>
<evidence type="ECO:0000256" key="6">
    <source>
        <dbReference type="ARBA" id="ARBA00023128"/>
    </source>
</evidence>
<evidence type="ECO:0000256" key="5">
    <source>
        <dbReference type="ARBA" id="ARBA00023065"/>
    </source>
</evidence>
<dbReference type="GO" id="GO:0046933">
    <property type="term" value="F:proton-transporting ATP synthase activity, rotational mechanism"/>
    <property type="evidence" value="ECO:0007669"/>
    <property type="project" value="TreeGrafter"/>
</dbReference>
<sequence>MSLRVASRSLALASRPVLARPVVGAAPIALRRLYSSEADPKAKASSILSALPGNSLVSKTGFLATLTAAGVYTISNGLYVVNAETCIVSVFGVLLYVISKTVAPAYKEWAEGYIENVKNVLNAARDTHTLAVKERIESVSQVKDVVAITENLFQASKETVELEAKAFELKQKVAFAHEAKSVLDSWVRYEAQVRKKEQEALAKSVIDKVNSQVSDAAFQAKVLKQAIADVEKIFSKA</sequence>
<organism evidence="9 10">
    <name type="scientific">Magnusiomyces paraingens</name>
    <dbReference type="NCBI Taxonomy" id="2606893"/>
    <lineage>
        <taxon>Eukaryota</taxon>
        <taxon>Fungi</taxon>
        <taxon>Dikarya</taxon>
        <taxon>Ascomycota</taxon>
        <taxon>Saccharomycotina</taxon>
        <taxon>Dipodascomycetes</taxon>
        <taxon>Dipodascales</taxon>
        <taxon>Dipodascaceae</taxon>
        <taxon>Magnusiomyces</taxon>
    </lineage>
</organism>
<comment type="similarity">
    <text evidence="8">Belongs to the eukaryotic ATPase B chain family.</text>
</comment>
<evidence type="ECO:0000256" key="7">
    <source>
        <dbReference type="ARBA" id="ARBA00023136"/>
    </source>
</evidence>
<dbReference type="GO" id="GO:0005743">
    <property type="term" value="C:mitochondrial inner membrane"/>
    <property type="evidence" value="ECO:0007669"/>
    <property type="project" value="UniProtKB-SubCell"/>
</dbReference>
<evidence type="ECO:0000256" key="3">
    <source>
        <dbReference type="ARBA" id="ARBA00022781"/>
    </source>
</evidence>
<comment type="subcellular location">
    <subcellularLocation>
        <location evidence="8">Mitochondrion</location>
    </subcellularLocation>
    <subcellularLocation>
        <location evidence="8">Mitochondrion inner membrane</location>
    </subcellularLocation>
</comment>